<protein>
    <submittedName>
        <fullName evidence="1">Uncharacterized protein</fullName>
    </submittedName>
</protein>
<evidence type="ECO:0000313" key="1">
    <source>
        <dbReference type="EMBL" id="ADI18392.1"/>
    </source>
</evidence>
<name>E0XVF1_9DELT</name>
<sequence length="44" mass="5312">MRMLESLRTWIIKLLLLIQKLYRRQSQPILQTLQLVVSGIYQNL</sequence>
<reference evidence="1" key="1">
    <citation type="journal article" date="2011" name="Environ. Microbiol.">
        <title>Time-series analyses of Monterey Bay coastal microbial picoplankton using a 'genome proxy' microarray.</title>
        <authorList>
            <person name="Rich V.I."/>
            <person name="Pham V.D."/>
            <person name="Eppley J."/>
            <person name="Shi Y."/>
            <person name="DeLong E.F."/>
        </authorList>
    </citation>
    <scope>NUCLEOTIDE SEQUENCE</scope>
</reference>
<proteinExistence type="predicted"/>
<dbReference type="EMBL" id="GU474888">
    <property type="protein sequence ID" value="ADI18392.1"/>
    <property type="molecule type" value="Genomic_DNA"/>
</dbReference>
<accession>E0XVF1</accession>
<dbReference type="AlphaFoldDB" id="E0XVF1"/>
<organism evidence="1">
    <name type="scientific">uncultured delta proteobacterium HF4000_08N17</name>
    <dbReference type="NCBI Taxonomy" id="710836"/>
    <lineage>
        <taxon>Bacteria</taxon>
        <taxon>Deltaproteobacteria</taxon>
        <taxon>environmental samples</taxon>
    </lineage>
</organism>